<dbReference type="CDD" id="cd00883">
    <property type="entry name" value="beta_CA_cladeA"/>
    <property type="match status" value="1"/>
</dbReference>
<evidence type="ECO:0000256" key="3">
    <source>
        <dbReference type="ARBA" id="ARBA00014628"/>
    </source>
</evidence>
<dbReference type="PANTHER" id="PTHR11002:SF76">
    <property type="entry name" value="CARBONIC ANHYDRASE"/>
    <property type="match status" value="1"/>
</dbReference>
<keyword evidence="5 9" id="KW-0862">Zinc</keyword>
<dbReference type="GO" id="GO:0004089">
    <property type="term" value="F:carbonate dehydratase activity"/>
    <property type="evidence" value="ECO:0007669"/>
    <property type="project" value="UniProtKB-UniRule"/>
</dbReference>
<organism evidence="11 12">
    <name type="scientific">Knufia fluminis</name>
    <dbReference type="NCBI Taxonomy" id="191047"/>
    <lineage>
        <taxon>Eukaryota</taxon>
        <taxon>Fungi</taxon>
        <taxon>Dikarya</taxon>
        <taxon>Ascomycota</taxon>
        <taxon>Pezizomycotina</taxon>
        <taxon>Eurotiomycetes</taxon>
        <taxon>Chaetothyriomycetidae</taxon>
        <taxon>Chaetothyriales</taxon>
        <taxon>Trichomeriaceae</taxon>
        <taxon>Knufia</taxon>
    </lineage>
</organism>
<evidence type="ECO:0000256" key="5">
    <source>
        <dbReference type="ARBA" id="ARBA00022833"/>
    </source>
</evidence>
<feature type="binding site" evidence="9">
    <location>
        <position position="167"/>
    </location>
    <ligand>
        <name>Zn(2+)</name>
        <dbReference type="ChEBI" id="CHEBI:29105"/>
    </ligand>
</feature>
<keyword evidence="4 9" id="KW-0479">Metal-binding</keyword>
<dbReference type="InterPro" id="IPR036874">
    <property type="entry name" value="Carbonic_anhydrase_sf"/>
</dbReference>
<evidence type="ECO:0000256" key="1">
    <source>
        <dbReference type="ARBA" id="ARBA00006217"/>
    </source>
</evidence>
<keyword evidence="6 10" id="KW-0456">Lyase</keyword>
<sequence length="279" mass="30444">MSFSESPAPLKHYAKKAFCAGSSSTHTLKTPKANKFFLASNGDASTDTATTATNGAATTAPTAGSVQDSKDPLTVAFERNSHWRRNLAELQPELFKKLGKGQSPEILWIGCADSRCPETTILGLQPGDIFCHRNIANILVPTDLNSLSVIQYAVQYLQVKHIIVCGHTSCGGIAAALANKKLGLIDTWLMPLRHLRAQNARMLEALPEKERGLKMVDLNVRRSVSVLLENPVVIEAVVERGLQVHGVIYDVGSGELNELDISEDDEIVEERKKAFKVEE</sequence>
<dbReference type="AlphaFoldDB" id="A0AAN8EQ77"/>
<comment type="function">
    <text evidence="10">Reversible hydration of carbon dioxide.</text>
</comment>
<protein>
    <recommendedName>
        <fullName evidence="3 10">Carbonic anhydrase</fullName>
        <ecNumber evidence="2 10">4.2.1.1</ecNumber>
    </recommendedName>
    <alternativeName>
        <fullName evidence="7 10">Carbonate dehydratase</fullName>
    </alternativeName>
</protein>
<comment type="similarity">
    <text evidence="1 10">Belongs to the beta-class carbonic anhydrase family.</text>
</comment>
<evidence type="ECO:0000256" key="7">
    <source>
        <dbReference type="ARBA" id="ARBA00031969"/>
    </source>
</evidence>
<dbReference type="SUPFAM" id="SSF53056">
    <property type="entry name" value="beta-carbonic anhydrase, cab"/>
    <property type="match status" value="1"/>
</dbReference>
<dbReference type="EC" id="4.2.1.1" evidence="2 10"/>
<dbReference type="InterPro" id="IPR001765">
    <property type="entry name" value="Carbonic_anhydrase"/>
</dbReference>
<dbReference type="SMART" id="SM00947">
    <property type="entry name" value="Pro_CA"/>
    <property type="match status" value="1"/>
</dbReference>
<dbReference type="FunFam" id="3.40.1050.10:FF:000001">
    <property type="entry name" value="Carbonic anhydrase"/>
    <property type="match status" value="1"/>
</dbReference>
<dbReference type="GO" id="GO:0034599">
    <property type="term" value="P:cellular response to oxidative stress"/>
    <property type="evidence" value="ECO:0007669"/>
    <property type="project" value="TreeGrafter"/>
</dbReference>
<feature type="binding site" evidence="9">
    <location>
        <position position="111"/>
    </location>
    <ligand>
        <name>Zn(2+)</name>
        <dbReference type="ChEBI" id="CHEBI:29105"/>
    </ligand>
</feature>
<dbReference type="GO" id="GO:0008270">
    <property type="term" value="F:zinc ion binding"/>
    <property type="evidence" value="ECO:0007669"/>
    <property type="project" value="UniProtKB-UniRule"/>
</dbReference>
<feature type="binding site" evidence="9">
    <location>
        <position position="170"/>
    </location>
    <ligand>
        <name>Zn(2+)</name>
        <dbReference type="ChEBI" id="CHEBI:29105"/>
    </ligand>
</feature>
<evidence type="ECO:0000256" key="10">
    <source>
        <dbReference type="RuleBase" id="RU003956"/>
    </source>
</evidence>
<dbReference type="GO" id="GO:0071244">
    <property type="term" value="P:cellular response to carbon dioxide"/>
    <property type="evidence" value="ECO:0007669"/>
    <property type="project" value="TreeGrafter"/>
</dbReference>
<comment type="caution">
    <text evidence="11">The sequence shown here is derived from an EMBL/GenBank/DDBJ whole genome shotgun (WGS) entry which is preliminary data.</text>
</comment>
<dbReference type="Proteomes" id="UP001316803">
    <property type="component" value="Unassembled WGS sequence"/>
</dbReference>
<dbReference type="PANTHER" id="PTHR11002">
    <property type="entry name" value="CARBONIC ANHYDRASE"/>
    <property type="match status" value="1"/>
</dbReference>
<dbReference type="EMBL" id="JAKLMC020000005">
    <property type="protein sequence ID" value="KAK5956408.1"/>
    <property type="molecule type" value="Genomic_DNA"/>
</dbReference>
<evidence type="ECO:0000256" key="6">
    <source>
        <dbReference type="ARBA" id="ARBA00023239"/>
    </source>
</evidence>
<dbReference type="PROSITE" id="PS00705">
    <property type="entry name" value="PROK_CO2_ANHYDRASE_2"/>
    <property type="match status" value="1"/>
</dbReference>
<name>A0AAN8EQ77_9EURO</name>
<reference evidence="11 12" key="1">
    <citation type="submission" date="2022-12" db="EMBL/GenBank/DDBJ databases">
        <title>Genomic features and morphological characterization of a novel Knufia sp. strain isolated from spacecraft assembly facility.</title>
        <authorList>
            <person name="Teixeira M."/>
            <person name="Chander A.M."/>
            <person name="Stajich J.E."/>
            <person name="Venkateswaran K."/>
        </authorList>
    </citation>
    <scope>NUCLEOTIDE SEQUENCE [LARGE SCALE GENOMIC DNA]</scope>
    <source>
        <strain evidence="11 12">FJI-L2-BK-P2</strain>
    </source>
</reference>
<keyword evidence="12" id="KW-1185">Reference proteome</keyword>
<evidence type="ECO:0000256" key="9">
    <source>
        <dbReference type="PIRSR" id="PIRSR601765-1"/>
    </source>
</evidence>
<comment type="catalytic activity">
    <reaction evidence="8 10">
        <text>hydrogencarbonate + H(+) = CO2 + H2O</text>
        <dbReference type="Rhea" id="RHEA:10748"/>
        <dbReference type="ChEBI" id="CHEBI:15377"/>
        <dbReference type="ChEBI" id="CHEBI:15378"/>
        <dbReference type="ChEBI" id="CHEBI:16526"/>
        <dbReference type="ChEBI" id="CHEBI:17544"/>
        <dbReference type="EC" id="4.2.1.1"/>
    </reaction>
</comment>
<dbReference type="Pfam" id="PF00484">
    <property type="entry name" value="Pro_CA"/>
    <property type="match status" value="1"/>
</dbReference>
<evidence type="ECO:0000256" key="8">
    <source>
        <dbReference type="ARBA" id="ARBA00048348"/>
    </source>
</evidence>
<gene>
    <name evidence="11" type="ORF">OHC33_002985</name>
</gene>
<dbReference type="GO" id="GO:0005737">
    <property type="term" value="C:cytoplasm"/>
    <property type="evidence" value="ECO:0007669"/>
    <property type="project" value="TreeGrafter"/>
</dbReference>
<accession>A0AAN8EQ77</accession>
<dbReference type="Gene3D" id="3.40.1050.10">
    <property type="entry name" value="Carbonic anhydrase"/>
    <property type="match status" value="1"/>
</dbReference>
<dbReference type="GO" id="GO:0015976">
    <property type="term" value="P:carbon utilization"/>
    <property type="evidence" value="ECO:0007669"/>
    <property type="project" value="InterPro"/>
</dbReference>
<proteinExistence type="inferred from homology"/>
<comment type="cofactor">
    <cofactor evidence="9">
        <name>Zn(2+)</name>
        <dbReference type="ChEBI" id="CHEBI:29105"/>
    </cofactor>
    <text evidence="9">Binds 1 zinc ion per subunit.</text>
</comment>
<evidence type="ECO:0000256" key="4">
    <source>
        <dbReference type="ARBA" id="ARBA00022723"/>
    </source>
</evidence>
<feature type="binding site" evidence="9">
    <location>
        <position position="113"/>
    </location>
    <ligand>
        <name>Zn(2+)</name>
        <dbReference type="ChEBI" id="CHEBI:29105"/>
    </ligand>
</feature>
<evidence type="ECO:0000256" key="2">
    <source>
        <dbReference type="ARBA" id="ARBA00012925"/>
    </source>
</evidence>
<dbReference type="InterPro" id="IPR015892">
    <property type="entry name" value="Carbonic_anhydrase_CS"/>
</dbReference>
<evidence type="ECO:0000313" key="12">
    <source>
        <dbReference type="Proteomes" id="UP001316803"/>
    </source>
</evidence>
<evidence type="ECO:0000313" key="11">
    <source>
        <dbReference type="EMBL" id="KAK5956408.1"/>
    </source>
</evidence>